<feature type="transmembrane region" description="Helical" evidence="1">
    <location>
        <begin position="147"/>
        <end position="167"/>
    </location>
</feature>
<organism evidence="2 3">
    <name type="scientific">Gossypium mustelinum</name>
    <name type="common">Cotton</name>
    <name type="synonym">Gossypium caicoense</name>
    <dbReference type="NCBI Taxonomy" id="34275"/>
    <lineage>
        <taxon>Eukaryota</taxon>
        <taxon>Viridiplantae</taxon>
        <taxon>Streptophyta</taxon>
        <taxon>Embryophyta</taxon>
        <taxon>Tracheophyta</taxon>
        <taxon>Spermatophyta</taxon>
        <taxon>Magnoliopsida</taxon>
        <taxon>eudicotyledons</taxon>
        <taxon>Gunneridae</taxon>
        <taxon>Pentapetalae</taxon>
        <taxon>rosids</taxon>
        <taxon>malvids</taxon>
        <taxon>Malvales</taxon>
        <taxon>Malvaceae</taxon>
        <taxon>Malvoideae</taxon>
        <taxon>Gossypium</taxon>
    </lineage>
</organism>
<feature type="transmembrane region" description="Helical" evidence="1">
    <location>
        <begin position="101"/>
        <end position="127"/>
    </location>
</feature>
<feature type="transmembrane region" description="Helical" evidence="1">
    <location>
        <begin position="14"/>
        <end position="30"/>
    </location>
</feature>
<evidence type="ECO:0000313" key="3">
    <source>
        <dbReference type="Proteomes" id="UP000323597"/>
    </source>
</evidence>
<evidence type="ECO:0000313" key="2">
    <source>
        <dbReference type="EMBL" id="TYI61351.1"/>
    </source>
</evidence>
<dbReference type="EMBL" id="CM017658">
    <property type="protein sequence ID" value="TYI61351.1"/>
    <property type="molecule type" value="Genomic_DNA"/>
</dbReference>
<name>A0A5D2T7Q7_GOSMU</name>
<evidence type="ECO:0000256" key="1">
    <source>
        <dbReference type="SAM" id="Phobius"/>
    </source>
</evidence>
<accession>A0A5D2T7Q7</accession>
<proteinExistence type="predicted"/>
<keyword evidence="3" id="KW-1185">Reference proteome</keyword>
<protein>
    <recommendedName>
        <fullName evidence="4">AWPM-19-like family protein</fullName>
    </recommendedName>
</protein>
<keyword evidence="1" id="KW-1133">Transmembrane helix</keyword>
<dbReference type="PANTHER" id="PTHR33294">
    <property type="entry name" value="AWPM-19-LIKE FAMILY PROTEIN"/>
    <property type="match status" value="1"/>
</dbReference>
<evidence type="ECO:0008006" key="4">
    <source>
        <dbReference type="Google" id="ProtNLM"/>
    </source>
</evidence>
<reference evidence="2 3" key="1">
    <citation type="submission" date="2019-07" db="EMBL/GenBank/DDBJ databases">
        <title>WGS assembly of Gossypium mustelinum.</title>
        <authorList>
            <person name="Chen Z.J."/>
            <person name="Sreedasyam A."/>
            <person name="Ando A."/>
            <person name="Song Q."/>
            <person name="De L."/>
            <person name="Hulse-Kemp A."/>
            <person name="Ding M."/>
            <person name="Ye W."/>
            <person name="Kirkbride R."/>
            <person name="Jenkins J."/>
            <person name="Plott C."/>
            <person name="Lovell J."/>
            <person name="Lin Y.-M."/>
            <person name="Vaughn R."/>
            <person name="Liu B."/>
            <person name="Li W."/>
            <person name="Simpson S."/>
            <person name="Scheffler B."/>
            <person name="Saski C."/>
            <person name="Grover C."/>
            <person name="Hu G."/>
            <person name="Conover J."/>
            <person name="Carlson J."/>
            <person name="Shu S."/>
            <person name="Boston L."/>
            <person name="Williams M."/>
            <person name="Peterson D."/>
            <person name="Mcgee K."/>
            <person name="Jones D."/>
            <person name="Wendel J."/>
            <person name="Stelly D."/>
            <person name="Grimwood J."/>
            <person name="Schmutz J."/>
        </authorList>
    </citation>
    <scope>NUCLEOTIDE SEQUENCE [LARGE SCALE GENOMIC DNA]</scope>
    <source>
        <strain evidence="2">1408120.09</strain>
    </source>
</reference>
<keyword evidence="1" id="KW-0472">Membrane</keyword>
<feature type="transmembrane region" description="Helical" evidence="1">
    <location>
        <begin position="57"/>
        <end position="80"/>
    </location>
</feature>
<dbReference type="Proteomes" id="UP000323597">
    <property type="component" value="Chromosome D10"/>
</dbReference>
<dbReference type="InterPro" id="IPR008390">
    <property type="entry name" value="AWPM-19"/>
</dbReference>
<keyword evidence="1" id="KW-0812">Transmembrane</keyword>
<dbReference type="Pfam" id="PF05512">
    <property type="entry name" value="AWPM-19"/>
    <property type="match status" value="1"/>
</dbReference>
<dbReference type="PANTHER" id="PTHR33294:SF3">
    <property type="entry name" value="AWPM-19-LIKE FAMILY PROTEIN"/>
    <property type="match status" value="1"/>
</dbReference>
<sequence length="220" mass="23561">MINSFSWLKKREEVLAYIFSYLCLICIIINKRHLAQNQLSSLLVKFSAMASGGSKSAATMLLFLNLGLYIIVTIVAGWAVNHAIERTHETASVLSIPARIFPIFFPMGNMATGFFVIFALIAGVVGVSTSVTGLTNVFQWDAPNLNAAAASSLLTWALTLLAMGLACKEINIGWTDANLRTLEVMTIIVSGTQLFCTGAIHAGAEDDALNRMPSASAGTV</sequence>
<dbReference type="AlphaFoldDB" id="A0A5D2T7Q7"/>
<gene>
    <name evidence="2" type="ORF">E1A91_D10G166800v1</name>
</gene>